<organism evidence="1 2">
    <name type="scientific">Macrosiphum euphorbiae</name>
    <name type="common">potato aphid</name>
    <dbReference type="NCBI Taxonomy" id="13131"/>
    <lineage>
        <taxon>Eukaryota</taxon>
        <taxon>Metazoa</taxon>
        <taxon>Ecdysozoa</taxon>
        <taxon>Arthropoda</taxon>
        <taxon>Hexapoda</taxon>
        <taxon>Insecta</taxon>
        <taxon>Pterygota</taxon>
        <taxon>Neoptera</taxon>
        <taxon>Paraneoptera</taxon>
        <taxon>Hemiptera</taxon>
        <taxon>Sternorrhyncha</taxon>
        <taxon>Aphidomorpha</taxon>
        <taxon>Aphidoidea</taxon>
        <taxon>Aphididae</taxon>
        <taxon>Macrosiphini</taxon>
        <taxon>Macrosiphum</taxon>
    </lineage>
</organism>
<evidence type="ECO:0000313" key="1">
    <source>
        <dbReference type="EMBL" id="CAI6374535.1"/>
    </source>
</evidence>
<gene>
    <name evidence="1" type="ORF">MEUPH1_LOCUS28153</name>
</gene>
<evidence type="ECO:0008006" key="3">
    <source>
        <dbReference type="Google" id="ProtNLM"/>
    </source>
</evidence>
<sequence>MWRHVQEFGLQKKYSEDPEFALQLRMLPALAFVPKDDVISSYSVLIESNYYKENEEILEQFLDYFENTWLGKLDRRRRRKQPKIEIEMWNCFLRIEQDIATTNNSVEGWHNCFTSILSGKHPSIWHFIEALKKEESINRLKIEQYICGIDPQKKKNTEIGLRELKKFALIIMIYKSRTSNLYFEQKFSSNCHATNCFRSIDGIPDPADYGSCSL</sequence>
<name>A0AAV0Y148_9HEMI</name>
<comment type="caution">
    <text evidence="1">The sequence shown here is derived from an EMBL/GenBank/DDBJ whole genome shotgun (WGS) entry which is preliminary data.</text>
</comment>
<dbReference type="AlphaFoldDB" id="A0AAV0Y148"/>
<protein>
    <recommendedName>
        <fullName evidence="3">MULE transposase domain-containing protein</fullName>
    </recommendedName>
</protein>
<proteinExistence type="predicted"/>
<keyword evidence="2" id="KW-1185">Reference proteome</keyword>
<dbReference type="EMBL" id="CARXXK010001222">
    <property type="protein sequence ID" value="CAI6374535.1"/>
    <property type="molecule type" value="Genomic_DNA"/>
</dbReference>
<accession>A0AAV0Y148</accession>
<dbReference type="Proteomes" id="UP001160148">
    <property type="component" value="Unassembled WGS sequence"/>
</dbReference>
<evidence type="ECO:0000313" key="2">
    <source>
        <dbReference type="Proteomes" id="UP001160148"/>
    </source>
</evidence>
<reference evidence="1 2" key="1">
    <citation type="submission" date="2023-01" db="EMBL/GenBank/DDBJ databases">
        <authorList>
            <person name="Whitehead M."/>
        </authorList>
    </citation>
    <scope>NUCLEOTIDE SEQUENCE [LARGE SCALE GENOMIC DNA]</scope>
</reference>